<accession>A0A4D6LZ43</accession>
<dbReference type="AlphaFoldDB" id="A0A4D6LZ43"/>
<protein>
    <submittedName>
        <fullName evidence="1">Uncharacterized protein</fullName>
    </submittedName>
</protein>
<keyword evidence="2" id="KW-1185">Reference proteome</keyword>
<reference evidence="1 2" key="1">
    <citation type="submission" date="2019-04" db="EMBL/GenBank/DDBJ databases">
        <title>An improved genome assembly and genetic linkage map for asparagus bean, Vigna unguiculata ssp. sesquipedialis.</title>
        <authorList>
            <person name="Xia Q."/>
            <person name="Zhang R."/>
            <person name="Dong Y."/>
        </authorList>
    </citation>
    <scope>NUCLEOTIDE SEQUENCE [LARGE SCALE GENOMIC DNA]</scope>
    <source>
        <tissue evidence="1">Leaf</tissue>
    </source>
</reference>
<organism evidence="1 2">
    <name type="scientific">Vigna unguiculata</name>
    <name type="common">Cowpea</name>
    <dbReference type="NCBI Taxonomy" id="3917"/>
    <lineage>
        <taxon>Eukaryota</taxon>
        <taxon>Viridiplantae</taxon>
        <taxon>Streptophyta</taxon>
        <taxon>Embryophyta</taxon>
        <taxon>Tracheophyta</taxon>
        <taxon>Spermatophyta</taxon>
        <taxon>Magnoliopsida</taxon>
        <taxon>eudicotyledons</taxon>
        <taxon>Gunneridae</taxon>
        <taxon>Pentapetalae</taxon>
        <taxon>rosids</taxon>
        <taxon>fabids</taxon>
        <taxon>Fabales</taxon>
        <taxon>Fabaceae</taxon>
        <taxon>Papilionoideae</taxon>
        <taxon>50 kb inversion clade</taxon>
        <taxon>NPAAA clade</taxon>
        <taxon>indigoferoid/millettioid clade</taxon>
        <taxon>Phaseoleae</taxon>
        <taxon>Vigna</taxon>
    </lineage>
</organism>
<name>A0A4D6LZ43_VIGUN</name>
<dbReference type="Proteomes" id="UP000501690">
    <property type="component" value="Linkage Group LG5"/>
</dbReference>
<evidence type="ECO:0000313" key="1">
    <source>
        <dbReference type="EMBL" id="QCD93773.1"/>
    </source>
</evidence>
<sequence>MDSFGCANRCCSGRRDGCSSGAQCVMEKALWMRKTAVMEARTGSSFTVVMARDASPFFSHDKAVQRLLRGVGTVMEMVVEFRNGGRDCFASYGRIGCCKDQKVWWLKLFAAVALKMMERLLWLLALCVKVDEMMEVAGASRWSETAAAAVEGHGGG</sequence>
<proteinExistence type="predicted"/>
<dbReference type="EMBL" id="CP039349">
    <property type="protein sequence ID" value="QCD93773.1"/>
    <property type="molecule type" value="Genomic_DNA"/>
</dbReference>
<evidence type="ECO:0000313" key="2">
    <source>
        <dbReference type="Proteomes" id="UP000501690"/>
    </source>
</evidence>
<gene>
    <name evidence="1" type="ORF">DEO72_LG5g1849</name>
</gene>